<keyword evidence="1" id="KW-1133">Transmembrane helix</keyword>
<gene>
    <name evidence="2" type="ORF">Val02_42000</name>
</gene>
<organism evidence="2 3">
    <name type="scientific">Virgisporangium aliadipatigenens</name>
    <dbReference type="NCBI Taxonomy" id="741659"/>
    <lineage>
        <taxon>Bacteria</taxon>
        <taxon>Bacillati</taxon>
        <taxon>Actinomycetota</taxon>
        <taxon>Actinomycetes</taxon>
        <taxon>Micromonosporales</taxon>
        <taxon>Micromonosporaceae</taxon>
        <taxon>Virgisporangium</taxon>
    </lineage>
</organism>
<dbReference type="InterPro" id="IPR025323">
    <property type="entry name" value="DUF4229"/>
</dbReference>
<sequence>MNPVVKYTLARLGLFVLVAAVLLVVPLPLDVFLRLLIALLISAVASYFLFKGMRDEVANHLAAAMERRQERKARLQAALAGEEDER</sequence>
<evidence type="ECO:0000313" key="3">
    <source>
        <dbReference type="Proteomes" id="UP000619260"/>
    </source>
</evidence>
<keyword evidence="3" id="KW-1185">Reference proteome</keyword>
<protein>
    <recommendedName>
        <fullName evidence="4">DUF4229 domain-containing protein</fullName>
    </recommendedName>
</protein>
<comment type="caution">
    <text evidence="2">The sequence shown here is derived from an EMBL/GenBank/DDBJ whole genome shotgun (WGS) entry which is preliminary data.</text>
</comment>
<keyword evidence="1" id="KW-0472">Membrane</keyword>
<dbReference type="AlphaFoldDB" id="A0A8J3YKZ6"/>
<dbReference type="Proteomes" id="UP000619260">
    <property type="component" value="Unassembled WGS sequence"/>
</dbReference>
<proteinExistence type="predicted"/>
<name>A0A8J3YKZ6_9ACTN</name>
<feature type="transmembrane region" description="Helical" evidence="1">
    <location>
        <begin position="31"/>
        <end position="50"/>
    </location>
</feature>
<dbReference type="Pfam" id="PF14012">
    <property type="entry name" value="DUF4229"/>
    <property type="match status" value="1"/>
</dbReference>
<dbReference type="RefSeq" id="WP_203900814.1">
    <property type="nucleotide sequence ID" value="NZ_BOPF01000014.1"/>
</dbReference>
<evidence type="ECO:0008006" key="4">
    <source>
        <dbReference type="Google" id="ProtNLM"/>
    </source>
</evidence>
<evidence type="ECO:0000256" key="1">
    <source>
        <dbReference type="SAM" id="Phobius"/>
    </source>
</evidence>
<reference evidence="2" key="1">
    <citation type="submission" date="2021-01" db="EMBL/GenBank/DDBJ databases">
        <title>Whole genome shotgun sequence of Virgisporangium aliadipatigenens NBRC 105644.</title>
        <authorList>
            <person name="Komaki H."/>
            <person name="Tamura T."/>
        </authorList>
    </citation>
    <scope>NUCLEOTIDE SEQUENCE</scope>
    <source>
        <strain evidence="2">NBRC 105644</strain>
    </source>
</reference>
<feature type="transmembrane region" description="Helical" evidence="1">
    <location>
        <begin position="7"/>
        <end position="25"/>
    </location>
</feature>
<dbReference type="EMBL" id="BOPF01000014">
    <property type="protein sequence ID" value="GIJ47314.1"/>
    <property type="molecule type" value="Genomic_DNA"/>
</dbReference>
<evidence type="ECO:0000313" key="2">
    <source>
        <dbReference type="EMBL" id="GIJ47314.1"/>
    </source>
</evidence>
<keyword evidence="1" id="KW-0812">Transmembrane</keyword>
<accession>A0A8J3YKZ6</accession>